<dbReference type="EMBL" id="KV460232">
    <property type="protein sequence ID" value="OBT95948.1"/>
    <property type="molecule type" value="Genomic_DNA"/>
</dbReference>
<keyword evidence="3" id="KW-1185">Reference proteome</keyword>
<dbReference type="AlphaFoldDB" id="A0A1B8GJE7"/>
<dbReference type="Proteomes" id="UP000091956">
    <property type="component" value="Unassembled WGS sequence"/>
</dbReference>
<dbReference type="Gene3D" id="3.40.630.30">
    <property type="match status" value="1"/>
</dbReference>
<sequence>MADKPAQQKITLIPWDPESQEHIDRLYIQRVACGWKADKIEKWRICQRDGSMSLHWVVLDPSDPQTADRISKHVATQPDETTPLEDSAVAVGGRPRDSSSSRSLVPFMPVGHISVDTVASTPEPTALLADPANHRFHLSAFYISKAIQGGGLGNTTMRTAEHMAASVLGAKVITLDTWDRRLIIGDEKKEWREKFDYYSTGGLLMKFDPQGWYQRLGYKVIKEIEEFNSTSGYCLKRPDGQAWCIPSVYMEKAVV</sequence>
<proteinExistence type="predicted"/>
<reference evidence="3" key="2">
    <citation type="journal article" date="2018" name="Nat. Commun.">
        <title>Extreme sensitivity to ultraviolet light in the fungal pathogen causing white-nose syndrome of bats.</title>
        <authorList>
            <person name="Palmer J.M."/>
            <person name="Drees K.P."/>
            <person name="Foster J.T."/>
            <person name="Lindner D.L."/>
        </authorList>
    </citation>
    <scope>NUCLEOTIDE SEQUENCE [LARGE SCALE GENOMIC DNA]</scope>
    <source>
        <strain evidence="3">UAMH 10579</strain>
    </source>
</reference>
<evidence type="ECO:0000313" key="3">
    <source>
        <dbReference type="Proteomes" id="UP000091956"/>
    </source>
</evidence>
<reference evidence="2 3" key="1">
    <citation type="submission" date="2016-03" db="EMBL/GenBank/DDBJ databases">
        <title>Comparative genomics of Pseudogymnoascus destructans, the fungus causing white-nose syndrome of bats.</title>
        <authorList>
            <person name="Palmer J.M."/>
            <person name="Drees K.P."/>
            <person name="Foster J.T."/>
            <person name="Lindner D.L."/>
        </authorList>
    </citation>
    <scope>NUCLEOTIDE SEQUENCE [LARGE SCALE GENOMIC DNA]</scope>
    <source>
        <strain evidence="2 3">UAMH 10579</strain>
    </source>
</reference>
<dbReference type="OrthoDB" id="2326446at2759"/>
<dbReference type="GeneID" id="28839406"/>
<gene>
    <name evidence="2" type="ORF">VE01_06020</name>
</gene>
<protein>
    <recommendedName>
        <fullName evidence="4">N-acetyltransferase domain-containing protein</fullName>
    </recommendedName>
</protein>
<evidence type="ECO:0000313" key="2">
    <source>
        <dbReference type="EMBL" id="OBT95948.1"/>
    </source>
</evidence>
<evidence type="ECO:0000256" key="1">
    <source>
        <dbReference type="SAM" id="MobiDB-lite"/>
    </source>
</evidence>
<accession>A0A1B8GJE7</accession>
<evidence type="ECO:0008006" key="4">
    <source>
        <dbReference type="Google" id="ProtNLM"/>
    </source>
</evidence>
<dbReference type="RefSeq" id="XP_018129681.1">
    <property type="nucleotide sequence ID" value="XM_018275476.2"/>
</dbReference>
<dbReference type="InterPro" id="IPR016181">
    <property type="entry name" value="Acyl_CoA_acyltransferase"/>
</dbReference>
<dbReference type="STRING" id="342668.A0A1B8GJE7"/>
<feature type="region of interest" description="Disordered" evidence="1">
    <location>
        <begin position="74"/>
        <end position="102"/>
    </location>
</feature>
<dbReference type="SUPFAM" id="SSF55729">
    <property type="entry name" value="Acyl-CoA N-acyltransferases (Nat)"/>
    <property type="match status" value="1"/>
</dbReference>
<organism evidence="2 3">
    <name type="scientific">Pseudogymnoascus verrucosus</name>
    <dbReference type="NCBI Taxonomy" id="342668"/>
    <lineage>
        <taxon>Eukaryota</taxon>
        <taxon>Fungi</taxon>
        <taxon>Dikarya</taxon>
        <taxon>Ascomycota</taxon>
        <taxon>Pezizomycotina</taxon>
        <taxon>Leotiomycetes</taxon>
        <taxon>Thelebolales</taxon>
        <taxon>Thelebolaceae</taxon>
        <taxon>Pseudogymnoascus</taxon>
    </lineage>
</organism>
<name>A0A1B8GJE7_9PEZI</name>